<feature type="transmembrane region" description="Helical" evidence="1">
    <location>
        <begin position="169"/>
        <end position="186"/>
    </location>
</feature>
<proteinExistence type="predicted"/>
<keyword evidence="1" id="KW-0472">Membrane</keyword>
<evidence type="ECO:0000313" key="4">
    <source>
        <dbReference type="Proteomes" id="UP000297972"/>
    </source>
</evidence>
<feature type="transmembrane region" description="Helical" evidence="1">
    <location>
        <begin position="314"/>
        <end position="334"/>
    </location>
</feature>
<feature type="transmembrane region" description="Helical" evidence="1">
    <location>
        <begin position="198"/>
        <end position="215"/>
    </location>
</feature>
<feature type="transmembrane region" description="Helical" evidence="1">
    <location>
        <begin position="277"/>
        <end position="302"/>
    </location>
</feature>
<evidence type="ECO:0000313" key="3">
    <source>
        <dbReference type="EMBL" id="TGN51323.1"/>
    </source>
</evidence>
<sequence length="385" mass="42834">MTRRVELDWLRVLLFALLVPFHVAIGFVDWGVNIYGFVNDHLAGNGMKFFIYWSHSWRLPSLFLIAGLGTWFLTGKGTGIRFIGVRLLRLLTPLVFATAILNVFGGYAIALMNGDAAGLGSFWWKWLTEPDPRQVLHLWFLMSLALYTLLCWPAFVFRKRLAEAAPQPRFLLATLLISSAAAVVLLKPYAPALTGDNYQFVLYLIFFLGGYLIGADHRRVLDWVRRYAWWLLGSAVALFIVKAALLALALIDDVDTGLALAAGGWIPRCLHPPRTTVFSIVEAATAWSWCLAAMGLAGRFLVSPGGILPELNRAVFPFYVLHFPLTLVGLSVAAKYPAPWWAEFILLVIFVYAGTWALWRLLDQLGPIAFLVGGKPRAPVASKSN</sequence>
<evidence type="ECO:0000259" key="2">
    <source>
        <dbReference type="Pfam" id="PF01757"/>
    </source>
</evidence>
<dbReference type="EMBL" id="SRPG01000206">
    <property type="protein sequence ID" value="TGN51323.1"/>
    <property type="molecule type" value="Genomic_DNA"/>
</dbReference>
<reference evidence="3 4" key="1">
    <citation type="submission" date="2019-03" db="EMBL/GenBank/DDBJ databases">
        <authorList>
            <person name="Li J."/>
        </authorList>
    </citation>
    <scope>NUCLEOTIDE SEQUENCE [LARGE SCALE GENOMIC DNA]</scope>
    <source>
        <strain evidence="3 4">3058</strain>
    </source>
</reference>
<keyword evidence="1" id="KW-0812">Transmembrane</keyword>
<keyword evidence="4" id="KW-1185">Reference proteome</keyword>
<dbReference type="Pfam" id="PF01757">
    <property type="entry name" value="Acyl_transf_3"/>
    <property type="match status" value="1"/>
</dbReference>
<dbReference type="InterPro" id="IPR050623">
    <property type="entry name" value="Glucan_succinyl_AcylTrfase"/>
</dbReference>
<dbReference type="Proteomes" id="UP000297972">
    <property type="component" value="Unassembled WGS sequence"/>
</dbReference>
<dbReference type="PANTHER" id="PTHR36927">
    <property type="entry name" value="BLR4337 PROTEIN"/>
    <property type="match status" value="1"/>
</dbReference>
<accession>A0A4Z1BX46</accession>
<organism evidence="3 4">
    <name type="scientific">Paracoccus liaowanqingii</name>
    <dbReference type="NCBI Taxonomy" id="2560053"/>
    <lineage>
        <taxon>Bacteria</taxon>
        <taxon>Pseudomonadati</taxon>
        <taxon>Pseudomonadota</taxon>
        <taxon>Alphaproteobacteria</taxon>
        <taxon>Rhodobacterales</taxon>
        <taxon>Paracoccaceae</taxon>
        <taxon>Paracoccus</taxon>
    </lineage>
</organism>
<dbReference type="PANTHER" id="PTHR36927:SF3">
    <property type="entry name" value="GLUCANS BIOSYNTHESIS PROTEIN C"/>
    <property type="match status" value="1"/>
</dbReference>
<dbReference type="InterPro" id="IPR002656">
    <property type="entry name" value="Acyl_transf_3_dom"/>
</dbReference>
<dbReference type="GO" id="GO:0016747">
    <property type="term" value="F:acyltransferase activity, transferring groups other than amino-acyl groups"/>
    <property type="evidence" value="ECO:0007669"/>
    <property type="project" value="InterPro"/>
</dbReference>
<comment type="caution">
    <text evidence="3">The sequence shown here is derived from an EMBL/GenBank/DDBJ whole genome shotgun (WGS) entry which is preliminary data.</text>
</comment>
<feature type="domain" description="Acyltransferase 3" evidence="2">
    <location>
        <begin position="5"/>
        <end position="360"/>
    </location>
</feature>
<feature type="transmembrane region" description="Helical" evidence="1">
    <location>
        <begin position="12"/>
        <end position="37"/>
    </location>
</feature>
<dbReference type="RefSeq" id="WP_135818588.1">
    <property type="nucleotide sequence ID" value="NZ_SRPG01000206.1"/>
</dbReference>
<feature type="transmembrane region" description="Helical" evidence="1">
    <location>
        <begin position="57"/>
        <end position="75"/>
    </location>
</feature>
<dbReference type="OrthoDB" id="9809782at2"/>
<feature type="transmembrane region" description="Helical" evidence="1">
    <location>
        <begin position="136"/>
        <end position="157"/>
    </location>
</feature>
<gene>
    <name evidence="3" type="ORF">E4L95_16825</name>
</gene>
<feature type="transmembrane region" description="Helical" evidence="1">
    <location>
        <begin position="340"/>
        <end position="359"/>
    </location>
</feature>
<name>A0A4Z1BX46_9RHOB</name>
<feature type="transmembrane region" description="Helical" evidence="1">
    <location>
        <begin position="87"/>
        <end position="110"/>
    </location>
</feature>
<keyword evidence="1" id="KW-1133">Transmembrane helix</keyword>
<evidence type="ECO:0000256" key="1">
    <source>
        <dbReference type="SAM" id="Phobius"/>
    </source>
</evidence>
<protein>
    <recommendedName>
        <fullName evidence="2">Acyltransferase 3 domain-containing protein</fullName>
    </recommendedName>
</protein>
<feature type="transmembrane region" description="Helical" evidence="1">
    <location>
        <begin position="227"/>
        <end position="251"/>
    </location>
</feature>
<dbReference type="AlphaFoldDB" id="A0A4Z1BX46"/>